<feature type="transmembrane region" description="Helical" evidence="11">
    <location>
        <begin position="317"/>
        <end position="335"/>
    </location>
</feature>
<keyword evidence="2 11" id="KW-0813">Transport</keyword>
<sequence>MEERLLIDGDAAADNARWSPSPSPSSSPEPDFDTFDCFESHSLVRRLEIRSRTPTFFKHRALLRWLLISLVSFTMALVALCVWALSHSLQRYRFAAVDRLIRQGFVVAPIAVQCTMAAAFVGVASALVAYVEPMAAGSGIPQVKCILNGLKVPRVVRVKTLLVKAIGVSLSVAAGLPLGIEGPMIHCGAVCGAAVSQGRSAVAGIDTSCTKYNGEFRNDKEKREFVSAGAAAGVANAFGAPIGGVLFALEEGSSFWNQKLTWRTFFCSMMSYFFLALFTSAVSDDRHWGKLSDSSMFTFGDFTSNGQNVFSYSAYELPLFIGMGAVGGLAGAAFNECNRRLTVWRQAHVRSPARRIAECTATAAVFALVAFVACLAVRPACVGIGREHEQYARQLVQFYCAHGQFSPRASILLVPFDSAVKLLFHTSVTFDTADLVVVFLVVFVAACWCYGMAIPSGLFIPCLLAGACFGRLVGQVVHENAALPTVDPGTYSLIGAAAVLGGMARMTISLTVILIEATGDIQYGLPIMATLMTARWVGGYFNEGLYDIQIHLNGWQFLDFDPPPVAQYLLAADIMSPDPVSFREVETVGRVVDVLRSCSHNGFPVVGPDGDGAFRGLIPRKHLTVLLQHRQYGDAPLLRDQDMEQSYPRYPSIEDVTISDSERDLEMDLRPYMDPAPYVCQQISPVSTVFRLYRTMGLRHIPVVTPTNHVAGMITRKDLTHIIFRRQLRELVEDQQQQEHLDRHDDVTQYEFVRSFLRRHSQAGL</sequence>
<feature type="domain" description="CBS" evidence="13">
    <location>
        <begin position="673"/>
        <end position="731"/>
    </location>
</feature>
<feature type="transmembrane region" description="Helical" evidence="11">
    <location>
        <begin position="225"/>
        <end position="248"/>
    </location>
</feature>
<evidence type="ECO:0000313" key="15">
    <source>
        <dbReference type="Proteomes" id="UP000290189"/>
    </source>
</evidence>
<dbReference type="PROSITE" id="PS51371">
    <property type="entry name" value="CBS"/>
    <property type="match status" value="2"/>
</dbReference>
<dbReference type="SUPFAM" id="SSF81340">
    <property type="entry name" value="Clc chloride channel"/>
    <property type="match status" value="1"/>
</dbReference>
<keyword evidence="14" id="KW-0496">Mitochondrion</keyword>
<dbReference type="CDD" id="cd04591">
    <property type="entry name" value="CBS_pair_voltage-gated_CLC_euk_bac"/>
    <property type="match status" value="1"/>
</dbReference>
<evidence type="ECO:0000256" key="11">
    <source>
        <dbReference type="RuleBase" id="RU361221"/>
    </source>
</evidence>
<evidence type="ECO:0000256" key="8">
    <source>
        <dbReference type="ARBA" id="ARBA00023136"/>
    </source>
</evidence>
<geneLocation type="mitochondrion" evidence="14"/>
<evidence type="ECO:0000259" key="13">
    <source>
        <dbReference type="PROSITE" id="PS51371"/>
    </source>
</evidence>
<dbReference type="Gene3D" id="1.10.3080.10">
    <property type="entry name" value="Clc chloride channel"/>
    <property type="match status" value="1"/>
</dbReference>
<feature type="transmembrane region" description="Helical" evidence="11">
    <location>
        <begin position="432"/>
        <end position="451"/>
    </location>
</feature>
<dbReference type="PANTHER" id="PTHR11689:SF136">
    <property type="entry name" value="H(+)_CL(-) EXCHANGE TRANSPORTER 7"/>
    <property type="match status" value="1"/>
</dbReference>
<dbReference type="Proteomes" id="UP000290189">
    <property type="component" value="Unassembled WGS sequence"/>
</dbReference>
<evidence type="ECO:0000256" key="7">
    <source>
        <dbReference type="ARBA" id="ARBA00023122"/>
    </source>
</evidence>
<comment type="caution">
    <text evidence="11">Lacks conserved residue(s) required for the propagation of feature annotation.</text>
</comment>
<keyword evidence="3 11" id="KW-0812">Transmembrane</keyword>
<feature type="transmembrane region" description="Helical" evidence="11">
    <location>
        <begin position="62"/>
        <end position="85"/>
    </location>
</feature>
<dbReference type="InterPro" id="IPR014743">
    <property type="entry name" value="Cl-channel_core"/>
</dbReference>
<feature type="transmembrane region" description="Helical" evidence="11">
    <location>
        <begin position="105"/>
        <end position="131"/>
    </location>
</feature>
<evidence type="ECO:0000256" key="3">
    <source>
        <dbReference type="ARBA" id="ARBA00022692"/>
    </source>
</evidence>
<evidence type="ECO:0000256" key="10">
    <source>
        <dbReference type="PROSITE-ProRule" id="PRU00703"/>
    </source>
</evidence>
<evidence type="ECO:0000256" key="12">
    <source>
        <dbReference type="SAM" id="MobiDB-lite"/>
    </source>
</evidence>
<dbReference type="Gene3D" id="3.10.580.10">
    <property type="entry name" value="CBS-domain"/>
    <property type="match status" value="1"/>
</dbReference>
<keyword evidence="7 10" id="KW-0129">CBS domain</keyword>
<feature type="transmembrane region" description="Helical" evidence="11">
    <location>
        <begin position="490"/>
        <end position="515"/>
    </location>
</feature>
<dbReference type="Pfam" id="PF00654">
    <property type="entry name" value="Voltage_CLC"/>
    <property type="match status" value="1"/>
</dbReference>
<feature type="region of interest" description="Disordered" evidence="12">
    <location>
        <begin position="1"/>
        <end position="30"/>
    </location>
</feature>
<dbReference type="AlphaFoldDB" id="A0A3P3XYG1"/>
<dbReference type="Pfam" id="PF00571">
    <property type="entry name" value="CBS"/>
    <property type="match status" value="2"/>
</dbReference>
<proteinExistence type="inferred from homology"/>
<accession>A0A3P3XYG1</accession>
<keyword evidence="5 11" id="KW-1133">Transmembrane helix</keyword>
<evidence type="ECO:0000256" key="6">
    <source>
        <dbReference type="ARBA" id="ARBA00023065"/>
    </source>
</evidence>
<feature type="transmembrane region" description="Helical" evidence="11">
    <location>
        <begin position="458"/>
        <end position="478"/>
    </location>
</feature>
<dbReference type="InterPro" id="IPR000644">
    <property type="entry name" value="CBS_dom"/>
</dbReference>
<keyword evidence="6 11" id="KW-0406">Ion transport</keyword>
<reference evidence="14 15" key="1">
    <citation type="submission" date="2018-03" db="EMBL/GenBank/DDBJ databases">
        <authorList>
            <person name="Fogelqvist J."/>
        </authorList>
    </citation>
    <scope>NUCLEOTIDE SEQUENCE [LARGE SCALE GENOMIC DNA]</scope>
</reference>
<organism evidence="14 15">
    <name type="scientific">Plasmodiophora brassicae</name>
    <name type="common">Clubroot disease agent</name>
    <dbReference type="NCBI Taxonomy" id="37360"/>
    <lineage>
        <taxon>Eukaryota</taxon>
        <taxon>Sar</taxon>
        <taxon>Rhizaria</taxon>
        <taxon>Endomyxa</taxon>
        <taxon>Phytomyxea</taxon>
        <taxon>Plasmodiophorida</taxon>
        <taxon>Plasmodiophoridae</taxon>
        <taxon>Plasmodiophora</taxon>
    </lineage>
</organism>
<evidence type="ECO:0000256" key="4">
    <source>
        <dbReference type="ARBA" id="ARBA00022737"/>
    </source>
</evidence>
<keyword evidence="8 11" id="KW-0472">Membrane</keyword>
<feature type="domain" description="CBS" evidence="13">
    <location>
        <begin position="575"/>
        <end position="637"/>
    </location>
</feature>
<dbReference type="InterPro" id="IPR046342">
    <property type="entry name" value="CBS_dom_sf"/>
</dbReference>
<dbReference type="SMART" id="SM00116">
    <property type="entry name" value="CBS"/>
    <property type="match status" value="2"/>
</dbReference>
<gene>
    <name evidence="14" type="ORF">PLBR_LOCUS147</name>
</gene>
<evidence type="ECO:0000256" key="9">
    <source>
        <dbReference type="ARBA" id="ARBA00023214"/>
    </source>
</evidence>
<evidence type="ECO:0000256" key="1">
    <source>
        <dbReference type="ARBA" id="ARBA00004141"/>
    </source>
</evidence>
<evidence type="ECO:0000256" key="2">
    <source>
        <dbReference type="ARBA" id="ARBA00022448"/>
    </source>
</evidence>
<evidence type="ECO:0000256" key="5">
    <source>
        <dbReference type="ARBA" id="ARBA00022989"/>
    </source>
</evidence>
<dbReference type="PANTHER" id="PTHR11689">
    <property type="entry name" value="CHLORIDE CHANNEL PROTEIN CLC FAMILY MEMBER"/>
    <property type="match status" value="1"/>
</dbReference>
<dbReference type="InterPro" id="IPR051280">
    <property type="entry name" value="Cl-channel/antiporter"/>
</dbReference>
<keyword evidence="9 11" id="KW-0868">Chloride</keyword>
<dbReference type="PRINTS" id="PR00762">
    <property type="entry name" value="CLCHANNEL"/>
</dbReference>
<dbReference type="SUPFAM" id="SSF54631">
    <property type="entry name" value="CBS-domain pair"/>
    <property type="match status" value="1"/>
</dbReference>
<dbReference type="InterPro" id="IPR001807">
    <property type="entry name" value="ClC"/>
</dbReference>
<feature type="transmembrane region" description="Helical" evidence="11">
    <location>
        <begin position="356"/>
        <end position="378"/>
    </location>
</feature>
<dbReference type="GO" id="GO:0016020">
    <property type="term" value="C:membrane"/>
    <property type="evidence" value="ECO:0007669"/>
    <property type="project" value="UniProtKB-SubCell"/>
</dbReference>
<comment type="subcellular location">
    <subcellularLocation>
        <location evidence="1 11">Membrane</location>
        <topology evidence="1 11">Multi-pass membrane protein</topology>
    </subcellularLocation>
</comment>
<feature type="transmembrane region" description="Helical" evidence="11">
    <location>
        <begin position="260"/>
        <end position="282"/>
    </location>
</feature>
<keyword evidence="4" id="KW-0677">Repeat</keyword>
<name>A0A3P3XYG1_PLABS</name>
<dbReference type="EMBL" id="OVEO01000001">
    <property type="protein sequence ID" value="SPQ92932.1"/>
    <property type="molecule type" value="Genomic_DNA"/>
</dbReference>
<comment type="similarity">
    <text evidence="11">Belongs to the chloride channel (TC 2.A.49) family.</text>
</comment>
<evidence type="ECO:0000313" key="14">
    <source>
        <dbReference type="EMBL" id="SPQ92932.1"/>
    </source>
</evidence>
<dbReference type="GO" id="GO:0005254">
    <property type="term" value="F:chloride channel activity"/>
    <property type="evidence" value="ECO:0007669"/>
    <property type="project" value="UniProtKB-UniRule"/>
</dbReference>
<protein>
    <recommendedName>
        <fullName evidence="11">Chloride channel protein</fullName>
    </recommendedName>
</protein>